<dbReference type="InterPro" id="IPR001610">
    <property type="entry name" value="PAC"/>
</dbReference>
<protein>
    <recommendedName>
        <fullName evidence="2">histidine kinase</fullName>
        <ecNumber evidence="2">2.7.13.3</ecNumber>
    </recommendedName>
</protein>
<accession>A0A498KZM3</accession>
<dbReference type="AlphaFoldDB" id="A0A498KZM3"/>
<dbReference type="Gene3D" id="3.30.565.10">
    <property type="entry name" value="Histidine kinase-like ATPase, C-terminal domain"/>
    <property type="match status" value="1"/>
</dbReference>
<dbReference type="InterPro" id="IPR013656">
    <property type="entry name" value="PAS_4"/>
</dbReference>
<dbReference type="EMBL" id="RDFA01000002">
    <property type="protein sequence ID" value="RXK50033.1"/>
    <property type="molecule type" value="Genomic_DNA"/>
</dbReference>
<dbReference type="SMART" id="SM00387">
    <property type="entry name" value="HATPase_c"/>
    <property type="match status" value="1"/>
</dbReference>
<dbReference type="Gene3D" id="2.10.70.100">
    <property type="match status" value="1"/>
</dbReference>
<feature type="domain" description="PAC" evidence="8">
    <location>
        <begin position="464"/>
        <end position="518"/>
    </location>
</feature>
<dbReference type="PROSITE" id="PS50109">
    <property type="entry name" value="HIS_KIN"/>
    <property type="match status" value="1"/>
</dbReference>
<evidence type="ECO:0000256" key="1">
    <source>
        <dbReference type="ARBA" id="ARBA00000085"/>
    </source>
</evidence>
<proteinExistence type="predicted"/>
<keyword evidence="3" id="KW-0597">Phosphoprotein</keyword>
<dbReference type="Pfam" id="PF08447">
    <property type="entry name" value="PAS_3"/>
    <property type="match status" value="1"/>
</dbReference>
<dbReference type="SUPFAM" id="SSF55785">
    <property type="entry name" value="PYP-like sensor domain (PAS domain)"/>
    <property type="match status" value="3"/>
</dbReference>
<gene>
    <name evidence="9" type="ORF">EAF64_05560</name>
</gene>
<dbReference type="PANTHER" id="PTHR43304">
    <property type="entry name" value="PHYTOCHROME-LIKE PROTEIN CPH1"/>
    <property type="match status" value="1"/>
</dbReference>
<evidence type="ECO:0000259" key="7">
    <source>
        <dbReference type="PROSITE" id="PS50112"/>
    </source>
</evidence>
<name>A0A498KZM3_9EURY</name>
<dbReference type="InterPro" id="IPR035965">
    <property type="entry name" value="PAS-like_dom_sf"/>
</dbReference>
<evidence type="ECO:0000259" key="8">
    <source>
        <dbReference type="PROSITE" id="PS50113"/>
    </source>
</evidence>
<evidence type="ECO:0000256" key="2">
    <source>
        <dbReference type="ARBA" id="ARBA00012438"/>
    </source>
</evidence>
<dbReference type="CDD" id="cd00075">
    <property type="entry name" value="HATPase"/>
    <property type="match status" value="1"/>
</dbReference>
<dbReference type="InterPro" id="IPR013655">
    <property type="entry name" value="PAS_fold_3"/>
</dbReference>
<feature type="domain" description="Histidine kinase" evidence="6">
    <location>
        <begin position="522"/>
        <end position="727"/>
    </location>
</feature>
<feature type="domain" description="PAC" evidence="8">
    <location>
        <begin position="215"/>
        <end position="267"/>
    </location>
</feature>
<dbReference type="InterPro" id="IPR000700">
    <property type="entry name" value="PAS-assoc_C"/>
</dbReference>
<dbReference type="SMART" id="SM00086">
    <property type="entry name" value="PAC"/>
    <property type="match status" value="3"/>
</dbReference>
<comment type="caution">
    <text evidence="9">The sequence shown here is derived from an EMBL/GenBank/DDBJ whole genome shotgun (WGS) entry which is preliminary data.</text>
</comment>
<evidence type="ECO:0000259" key="6">
    <source>
        <dbReference type="PROSITE" id="PS50109"/>
    </source>
</evidence>
<dbReference type="InterPro" id="IPR036890">
    <property type="entry name" value="HATPase_C_sf"/>
</dbReference>
<dbReference type="Proteomes" id="UP000289691">
    <property type="component" value="Unassembled WGS sequence"/>
</dbReference>
<dbReference type="InterPro" id="IPR004358">
    <property type="entry name" value="Sig_transdc_His_kin-like_C"/>
</dbReference>
<sequence>MTSMERNRQRSATRIGLDIERDRNRELLENLFSEYAAFELSGTVPARTDLCVIDAPALERSAERFDEWHARQSPVFAPVALLSETAASNPRGQVAALSSSAVDAILRIPMPKAELSARIDNLLQMREFSQELDEERQLTELVFESSPLAKLVLDPDGTVVRANRRAGELLDVDPAALVGRAYDDGDWTAVREDGTEIPTADRPFGRLLDTGHPVYGYEHVLERPGRDDMWVSVNMAPIRDESDRIDYVVAVIEDVTVRHSQARELERQLDLFQKAQDIAKVGAWEYDVRTESLYWTDQVYDLFGLSSDTTLTPESATELYHPDDQESIRDAFRRAIDDGEPYDLELRAIRADGERRWIRTRGEPQRADGDVIRLRGTIQDVTDRKERENSLQRMTNAVDRAPIGITLSDPDQEDNPLIYVNEGFVEQTGYTAREAIGRNCRFLQGPDTDETTVATLRRAIDAGEPVSVTIKNYRADGTPFWNHLEVAPVRDDDGTVVNFIGFQQNVTDTVDRQRQLAVLDRYLRHNVRNRTNVINGLAELIQNESEPPVTDYADSIERAGATLIDNIEKEREITKLLRDDPEPTTIELTSLLESIDTELTRRYPEADITVTGPESVTVEAVPELSSAFEELVRNAIEHNESPSPTVDITIERAADTVRVTVRDDGPGIPEMEVDVLVDADTETPLNHGQGLGLRLIYLLVSHSDGHIELAERGSAGSAVTVDIPRTDP</sequence>
<evidence type="ECO:0000256" key="4">
    <source>
        <dbReference type="ARBA" id="ARBA00022679"/>
    </source>
</evidence>
<feature type="domain" description="PAS" evidence="7">
    <location>
        <begin position="390"/>
        <end position="463"/>
    </location>
</feature>
<dbReference type="CDD" id="cd00130">
    <property type="entry name" value="PAS"/>
    <property type="match status" value="3"/>
</dbReference>
<dbReference type="SMART" id="SM00091">
    <property type="entry name" value="PAS"/>
    <property type="match status" value="3"/>
</dbReference>
<organism evidence="9 10">
    <name type="scientific">Halorientalis pallida</name>
    <dbReference type="NCBI Taxonomy" id="2479928"/>
    <lineage>
        <taxon>Archaea</taxon>
        <taxon>Methanobacteriati</taxon>
        <taxon>Methanobacteriota</taxon>
        <taxon>Stenosarchaea group</taxon>
        <taxon>Halobacteria</taxon>
        <taxon>Halobacteriales</taxon>
        <taxon>Haloarculaceae</taxon>
        <taxon>Halorientalis</taxon>
    </lineage>
</organism>
<dbReference type="InterPro" id="IPR000014">
    <property type="entry name" value="PAS"/>
</dbReference>
<feature type="domain" description="PAC" evidence="8">
    <location>
        <begin position="342"/>
        <end position="393"/>
    </location>
</feature>
<keyword evidence="10" id="KW-1185">Reference proteome</keyword>
<dbReference type="InterPro" id="IPR003594">
    <property type="entry name" value="HATPase_dom"/>
</dbReference>
<dbReference type="PROSITE" id="PS50112">
    <property type="entry name" value="PAS"/>
    <property type="match status" value="2"/>
</dbReference>
<dbReference type="EC" id="2.7.13.3" evidence="2"/>
<dbReference type="InterPro" id="IPR052162">
    <property type="entry name" value="Sensor_kinase/Photoreceptor"/>
</dbReference>
<dbReference type="PRINTS" id="PR00344">
    <property type="entry name" value="BCTRLSENSOR"/>
</dbReference>
<keyword evidence="4" id="KW-0808">Transferase</keyword>
<reference evidence="9 10" key="1">
    <citation type="submission" date="2019-01" db="EMBL/GenBank/DDBJ databases">
        <title>Halorientalis sp. F13-25 a new haloarchaeum isolated from hypersaline water.</title>
        <authorList>
            <person name="Ana D.-V."/>
            <person name="Cristina S.-P."/>
            <person name="Antonio V."/>
        </authorList>
    </citation>
    <scope>NUCLEOTIDE SEQUENCE [LARGE SCALE GENOMIC DNA]</scope>
    <source>
        <strain evidence="9 10">F13-25</strain>
    </source>
</reference>
<dbReference type="SUPFAM" id="SSF55874">
    <property type="entry name" value="ATPase domain of HSP90 chaperone/DNA topoisomerase II/histidine kinase"/>
    <property type="match status" value="1"/>
</dbReference>
<evidence type="ECO:0000313" key="10">
    <source>
        <dbReference type="Proteomes" id="UP000289691"/>
    </source>
</evidence>
<dbReference type="NCBIfam" id="TIGR00229">
    <property type="entry name" value="sensory_box"/>
    <property type="match status" value="3"/>
</dbReference>
<comment type="catalytic activity">
    <reaction evidence="1">
        <text>ATP + protein L-histidine = ADP + protein N-phospho-L-histidine.</text>
        <dbReference type="EC" id="2.7.13.3"/>
    </reaction>
</comment>
<dbReference type="Pfam" id="PF02518">
    <property type="entry name" value="HATPase_c"/>
    <property type="match status" value="1"/>
</dbReference>
<dbReference type="PROSITE" id="PS50113">
    <property type="entry name" value="PAC"/>
    <property type="match status" value="3"/>
</dbReference>
<evidence type="ECO:0000256" key="3">
    <source>
        <dbReference type="ARBA" id="ARBA00022553"/>
    </source>
</evidence>
<dbReference type="InterPro" id="IPR005467">
    <property type="entry name" value="His_kinase_dom"/>
</dbReference>
<dbReference type="Gene3D" id="3.30.450.20">
    <property type="entry name" value="PAS domain"/>
    <property type="match status" value="3"/>
</dbReference>
<evidence type="ECO:0000313" key="9">
    <source>
        <dbReference type="EMBL" id="RXK50033.1"/>
    </source>
</evidence>
<dbReference type="PANTHER" id="PTHR43304:SF1">
    <property type="entry name" value="PAC DOMAIN-CONTAINING PROTEIN"/>
    <property type="match status" value="1"/>
</dbReference>
<evidence type="ECO:0000256" key="5">
    <source>
        <dbReference type="ARBA" id="ARBA00022777"/>
    </source>
</evidence>
<dbReference type="Pfam" id="PF08448">
    <property type="entry name" value="PAS_4"/>
    <property type="match status" value="1"/>
</dbReference>
<feature type="domain" description="PAS" evidence="7">
    <location>
        <begin position="268"/>
        <end position="339"/>
    </location>
</feature>
<keyword evidence="5" id="KW-0418">Kinase</keyword>
<dbReference type="Pfam" id="PF13426">
    <property type="entry name" value="PAS_9"/>
    <property type="match status" value="1"/>
</dbReference>
<dbReference type="GO" id="GO:0004673">
    <property type="term" value="F:protein histidine kinase activity"/>
    <property type="evidence" value="ECO:0007669"/>
    <property type="project" value="UniProtKB-EC"/>
</dbReference>